<dbReference type="SUPFAM" id="SSF53756">
    <property type="entry name" value="UDP-Glycosyltransferase/glycogen phosphorylase"/>
    <property type="match status" value="1"/>
</dbReference>
<dbReference type="RefSeq" id="WP_213983258.1">
    <property type="nucleotide sequence ID" value="NZ_JAFMNX010000001.1"/>
</dbReference>
<organism evidence="3 4">
    <name type="scientific">Tianweitania aestuarii</name>
    <dbReference type="NCBI Taxonomy" id="2814886"/>
    <lineage>
        <taxon>Bacteria</taxon>
        <taxon>Pseudomonadati</taxon>
        <taxon>Pseudomonadota</taxon>
        <taxon>Alphaproteobacteria</taxon>
        <taxon>Hyphomicrobiales</taxon>
        <taxon>Phyllobacteriaceae</taxon>
        <taxon>Tianweitania</taxon>
    </lineage>
</organism>
<dbReference type="EMBL" id="JAFMNX010000001">
    <property type="protein sequence ID" value="MBS9719640.1"/>
    <property type="molecule type" value="Genomic_DNA"/>
</dbReference>
<evidence type="ECO:0000259" key="2">
    <source>
        <dbReference type="Pfam" id="PF13439"/>
    </source>
</evidence>
<sequence>MKKVQLVMLSTLSSSGGGRETWISQFVPHFLNSQNATIEVASIAPLKDDLVLKTGPALSVESVWPWPRYIPWPFLFSAGYIYGAKRSRDFDVVVAIGGLSEALPVVLANLIFRRRSRSVLWVRTVYLREKANRIPRILRAPAAFIEKHLVRRFDIVIANGDDTAAFYRNYREDVLVIANAVDVRRWGEAKKVYSGGPLHVSFIGRVTDIKGIREFVAAANMLQNPDSASQKFRFTVLGPCTENVKKQLGFLEPSCAIEYLPPLPNASLPSFLKTVDVCVNLTYGTGDFMGGGVSNALLEQMAAGKPQIVWDNPIYRNVTDEGFAMFARERDVQSLTACLDDLWQKRSDLPAMSENAMRRAQGFGWESHISRASDAFFGARTFGTPTSDLF</sequence>
<dbReference type="Gene3D" id="3.40.50.2000">
    <property type="entry name" value="Glycogen Phosphorylase B"/>
    <property type="match status" value="2"/>
</dbReference>
<dbReference type="Pfam" id="PF13692">
    <property type="entry name" value="Glyco_trans_1_4"/>
    <property type="match status" value="1"/>
</dbReference>
<name>A0ABS5RRG0_9HYPH</name>
<evidence type="ECO:0000313" key="4">
    <source>
        <dbReference type="Proteomes" id="UP001297272"/>
    </source>
</evidence>
<reference evidence="3 4" key="1">
    <citation type="submission" date="2021-03" db="EMBL/GenBank/DDBJ databases">
        <title>Tianweitania aestuarii sp. nov., isolated from a tidal flat.</title>
        <authorList>
            <person name="Park S."/>
            <person name="Yoon J.-H."/>
        </authorList>
    </citation>
    <scope>NUCLEOTIDE SEQUENCE [LARGE SCALE GENOMIC DNA]</scope>
    <source>
        <strain evidence="3 4">BSSL-BM11</strain>
    </source>
</reference>
<keyword evidence="4" id="KW-1185">Reference proteome</keyword>
<dbReference type="PANTHER" id="PTHR46401:SF2">
    <property type="entry name" value="GLYCOSYLTRANSFERASE WBBK-RELATED"/>
    <property type="match status" value="1"/>
</dbReference>
<dbReference type="CDD" id="cd03801">
    <property type="entry name" value="GT4_PimA-like"/>
    <property type="match status" value="1"/>
</dbReference>
<dbReference type="PANTHER" id="PTHR46401">
    <property type="entry name" value="GLYCOSYLTRANSFERASE WBBK-RELATED"/>
    <property type="match status" value="1"/>
</dbReference>
<accession>A0ABS5RRG0</accession>
<dbReference type="Pfam" id="PF13439">
    <property type="entry name" value="Glyco_transf_4"/>
    <property type="match status" value="1"/>
</dbReference>
<feature type="domain" description="Glycosyltransferase subfamily 4-like N-terminal" evidence="2">
    <location>
        <begin position="57"/>
        <end position="185"/>
    </location>
</feature>
<comment type="caution">
    <text evidence="3">The sequence shown here is derived from an EMBL/GenBank/DDBJ whole genome shotgun (WGS) entry which is preliminary data.</text>
</comment>
<evidence type="ECO:0000313" key="3">
    <source>
        <dbReference type="EMBL" id="MBS9719640.1"/>
    </source>
</evidence>
<evidence type="ECO:0000256" key="1">
    <source>
        <dbReference type="ARBA" id="ARBA00022679"/>
    </source>
</evidence>
<protein>
    <submittedName>
        <fullName evidence="3">Glycosyltransferase</fullName>
    </submittedName>
</protein>
<keyword evidence="1" id="KW-0808">Transferase</keyword>
<dbReference type="Proteomes" id="UP001297272">
    <property type="component" value="Unassembled WGS sequence"/>
</dbReference>
<dbReference type="InterPro" id="IPR028098">
    <property type="entry name" value="Glyco_trans_4-like_N"/>
</dbReference>
<gene>
    <name evidence="3" type="ORF">JYU29_02950</name>
</gene>
<proteinExistence type="predicted"/>